<organism evidence="13 14">
    <name type="scientific">Congregibacter variabilis</name>
    <dbReference type="NCBI Taxonomy" id="3081200"/>
    <lineage>
        <taxon>Bacteria</taxon>
        <taxon>Pseudomonadati</taxon>
        <taxon>Pseudomonadota</taxon>
        <taxon>Gammaproteobacteria</taxon>
        <taxon>Cellvibrionales</taxon>
        <taxon>Halieaceae</taxon>
        <taxon>Congregibacter</taxon>
    </lineage>
</organism>
<keyword evidence="6" id="KW-0378">Hydrolase</keyword>
<name>A0ABZ0I1Z4_9GAMM</name>
<keyword evidence="5" id="KW-0479">Metal-binding</keyword>
<evidence type="ECO:0000256" key="9">
    <source>
        <dbReference type="ARBA" id="ARBA00023049"/>
    </source>
</evidence>
<dbReference type="InterPro" id="IPR001915">
    <property type="entry name" value="Peptidase_M48"/>
</dbReference>
<evidence type="ECO:0000256" key="6">
    <source>
        <dbReference type="ARBA" id="ARBA00022801"/>
    </source>
</evidence>
<dbReference type="EMBL" id="CP136864">
    <property type="protein sequence ID" value="WOJ93077.1"/>
    <property type="molecule type" value="Genomic_DNA"/>
</dbReference>
<keyword evidence="9" id="KW-0482">Metalloprotease</keyword>
<keyword evidence="2" id="KW-1003">Cell membrane</keyword>
<evidence type="ECO:0000256" key="4">
    <source>
        <dbReference type="ARBA" id="ARBA00022692"/>
    </source>
</evidence>
<evidence type="ECO:0000256" key="1">
    <source>
        <dbReference type="ARBA" id="ARBA00001947"/>
    </source>
</evidence>
<keyword evidence="7" id="KW-0862">Zinc</keyword>
<dbReference type="Pfam" id="PF01435">
    <property type="entry name" value="Peptidase_M48"/>
    <property type="match status" value="1"/>
</dbReference>
<evidence type="ECO:0000259" key="12">
    <source>
        <dbReference type="Pfam" id="PF01435"/>
    </source>
</evidence>
<protein>
    <submittedName>
        <fullName evidence="13">M48 family metallopeptidase</fullName>
    </submittedName>
</protein>
<reference evidence="13 14" key="1">
    <citation type="submission" date="2023-10" db="EMBL/GenBank/DDBJ databases">
        <title>Two novel species belonging to the OM43/NOR5 clade.</title>
        <authorList>
            <person name="Park M."/>
        </authorList>
    </citation>
    <scope>NUCLEOTIDE SEQUENCE [LARGE SCALE GENOMIC DNA]</scope>
    <source>
        <strain evidence="13 14">IMCC43200</strain>
    </source>
</reference>
<proteinExistence type="predicted"/>
<evidence type="ECO:0000256" key="5">
    <source>
        <dbReference type="ARBA" id="ARBA00022723"/>
    </source>
</evidence>
<evidence type="ECO:0000256" key="10">
    <source>
        <dbReference type="ARBA" id="ARBA00023136"/>
    </source>
</evidence>
<evidence type="ECO:0000256" key="8">
    <source>
        <dbReference type="ARBA" id="ARBA00022989"/>
    </source>
</evidence>
<feature type="transmembrane region" description="Helical" evidence="11">
    <location>
        <begin position="233"/>
        <end position="254"/>
    </location>
</feature>
<keyword evidence="4 11" id="KW-0812">Transmembrane</keyword>
<dbReference type="PANTHER" id="PTHR43221">
    <property type="entry name" value="PROTEASE HTPX"/>
    <property type="match status" value="1"/>
</dbReference>
<dbReference type="RefSeq" id="WP_407347736.1">
    <property type="nucleotide sequence ID" value="NZ_CP136864.1"/>
</dbReference>
<accession>A0ABZ0I1Z4</accession>
<keyword evidence="8 11" id="KW-1133">Transmembrane helix</keyword>
<feature type="transmembrane region" description="Helical" evidence="11">
    <location>
        <begin position="16"/>
        <end position="42"/>
    </location>
</feature>
<comment type="cofactor">
    <cofactor evidence="1">
        <name>Zn(2+)</name>
        <dbReference type="ChEBI" id="CHEBI:29105"/>
    </cofactor>
</comment>
<dbReference type="InterPro" id="IPR050083">
    <property type="entry name" value="HtpX_protease"/>
</dbReference>
<evidence type="ECO:0000313" key="13">
    <source>
        <dbReference type="EMBL" id="WOJ93077.1"/>
    </source>
</evidence>
<evidence type="ECO:0000256" key="2">
    <source>
        <dbReference type="ARBA" id="ARBA00022475"/>
    </source>
</evidence>
<dbReference type="PANTHER" id="PTHR43221:SF2">
    <property type="entry name" value="PROTEASE HTPX HOMOLOG"/>
    <property type="match status" value="1"/>
</dbReference>
<dbReference type="Proteomes" id="UP001626537">
    <property type="component" value="Chromosome"/>
</dbReference>
<evidence type="ECO:0000313" key="14">
    <source>
        <dbReference type="Proteomes" id="UP001626537"/>
    </source>
</evidence>
<gene>
    <name evidence="13" type="ORF">R0135_15010</name>
</gene>
<keyword evidence="3" id="KW-0645">Protease</keyword>
<keyword evidence="10 11" id="KW-0472">Membrane</keyword>
<feature type="domain" description="Peptidase M48" evidence="12">
    <location>
        <begin position="119"/>
        <end position="335"/>
    </location>
</feature>
<feature type="transmembrane region" description="Helical" evidence="11">
    <location>
        <begin position="62"/>
        <end position="84"/>
    </location>
</feature>
<dbReference type="CDD" id="cd07340">
    <property type="entry name" value="M48B_Htpx_like"/>
    <property type="match status" value="1"/>
</dbReference>
<sequence>MDFFSQQDRARRNTRYLLVLFILALSLLVLLTNALFTAFLWVGRDYNIYVGGSGWEGYLALFSWERFGTIGLAVTSTVGFVSLIRWLQLASGGRAVAESMGGRRVMRQSADPYEQRCLNIVEELSLAANMPVPALYVLPEERGINAFAAGINPTDAVVAVTRGAALQLSRDELQGVVAHEFSHILNGDMRLGIRLASLLKGITFIGDVGHFLLRMGAYGVGRSNRRSESSAALPILGLGLMIIGWLGSLAAGFIKAAISRQKEYLADASAVQFTRDTSGIADALKVIGGFLPGSLVHSARAPEMSHIFFGEVRHRLWDGFATHPPLDMRIRRLDKNWNGQFIQRPEVRYATGPLSENHTQTGVGRAALVAAAMASSLSDQSPATGSSPATEDADFALQNNTTEQIPEALHTAVTEPLGATAAALALVTARRNSKQLEATLNVLREQGVQGQLELVLSLLPQVRALGPGHRFPLMAAAMPALKNMSTPQYRQFKTTLLSLIRSDGQTDLFEWCLFQLLRHYLDPEYLRVENSRPRYRHIAKVRAPLRQVLSVLAHQGNGDSSQAFALACNDLQLTQMTLIPLEQCSVAEFSRGVHTLADCYPLLKPRILKAMALAAADDGAVCPVERELVISVAAVMDCPLPPELSLG</sequence>
<evidence type="ECO:0000256" key="11">
    <source>
        <dbReference type="SAM" id="Phobius"/>
    </source>
</evidence>
<keyword evidence="14" id="KW-1185">Reference proteome</keyword>
<evidence type="ECO:0000256" key="3">
    <source>
        <dbReference type="ARBA" id="ARBA00022670"/>
    </source>
</evidence>
<evidence type="ECO:0000256" key="7">
    <source>
        <dbReference type="ARBA" id="ARBA00022833"/>
    </source>
</evidence>
<dbReference type="Gene3D" id="3.30.2010.10">
    <property type="entry name" value="Metalloproteases ('zincins'), catalytic domain"/>
    <property type="match status" value="1"/>
</dbReference>